<feature type="region of interest" description="Disordered" evidence="1">
    <location>
        <begin position="235"/>
        <end position="264"/>
    </location>
</feature>
<evidence type="ECO:0008006" key="4">
    <source>
        <dbReference type="Google" id="ProtNLM"/>
    </source>
</evidence>
<name>A0ABP7HM23_9ACTN</name>
<dbReference type="RefSeq" id="WP_344934479.1">
    <property type="nucleotide sequence ID" value="NZ_BAAAZR010000001.1"/>
</dbReference>
<evidence type="ECO:0000256" key="1">
    <source>
        <dbReference type="SAM" id="MobiDB-lite"/>
    </source>
</evidence>
<gene>
    <name evidence="2" type="ORF">GCM10022226_08960</name>
</gene>
<accession>A0ABP7HM23</accession>
<sequence>MHPDSPISATLVAWGNAWLAGHVGLDEAVDRLERASGPQVVSSEVTEVPLRGFLADLRVEGMTALRLALPAAGDPLGLTGPPPFTVAAVDAGQAATAVLPGRCLGLIPSIDRRGSSYSGIRWTLMEAGTATPDVPGLADAEHMLTTVMRSATDALLSVDGPGRGQPSIHTADEGLAPGYPARAHRVAALTARLAAVLRLADERGLTSDQIAVRNQALRDLDRAVRRARVAAHNAIIEPHRPANAFGAPPGDRRSRPDSAQPRGV</sequence>
<dbReference type="Proteomes" id="UP001500888">
    <property type="component" value="Unassembled WGS sequence"/>
</dbReference>
<dbReference type="EMBL" id="BAAAZR010000001">
    <property type="protein sequence ID" value="GAA3792046.1"/>
    <property type="molecule type" value="Genomic_DNA"/>
</dbReference>
<comment type="caution">
    <text evidence="2">The sequence shown here is derived from an EMBL/GenBank/DDBJ whole genome shotgun (WGS) entry which is preliminary data.</text>
</comment>
<evidence type="ECO:0000313" key="2">
    <source>
        <dbReference type="EMBL" id="GAA3792046.1"/>
    </source>
</evidence>
<keyword evidence="3" id="KW-1185">Reference proteome</keyword>
<reference evidence="3" key="1">
    <citation type="journal article" date="2019" name="Int. J. Syst. Evol. Microbiol.">
        <title>The Global Catalogue of Microorganisms (GCM) 10K type strain sequencing project: providing services to taxonomists for standard genome sequencing and annotation.</title>
        <authorList>
            <consortium name="The Broad Institute Genomics Platform"/>
            <consortium name="The Broad Institute Genome Sequencing Center for Infectious Disease"/>
            <person name="Wu L."/>
            <person name="Ma J."/>
        </authorList>
    </citation>
    <scope>NUCLEOTIDE SEQUENCE [LARGE SCALE GENOMIC DNA]</scope>
    <source>
        <strain evidence="3">JCM 16908</strain>
    </source>
</reference>
<organism evidence="2 3">
    <name type="scientific">Sphaerisporangium flaviroseum</name>
    <dbReference type="NCBI Taxonomy" id="509199"/>
    <lineage>
        <taxon>Bacteria</taxon>
        <taxon>Bacillati</taxon>
        <taxon>Actinomycetota</taxon>
        <taxon>Actinomycetes</taxon>
        <taxon>Streptosporangiales</taxon>
        <taxon>Streptosporangiaceae</taxon>
        <taxon>Sphaerisporangium</taxon>
    </lineage>
</organism>
<proteinExistence type="predicted"/>
<evidence type="ECO:0000313" key="3">
    <source>
        <dbReference type="Proteomes" id="UP001500888"/>
    </source>
</evidence>
<protein>
    <recommendedName>
        <fullName evidence="4">ANTAR domain-containing protein</fullName>
    </recommendedName>
</protein>